<comment type="caution">
    <text evidence="1">The sequence shown here is derived from an EMBL/GenBank/DDBJ whole genome shotgun (WGS) entry which is preliminary data.</text>
</comment>
<dbReference type="EMBL" id="JAMZIH010000055">
    <property type="protein sequence ID" value="KAJ1680079.1"/>
    <property type="molecule type" value="Genomic_DNA"/>
</dbReference>
<sequence length="116" mass="12988">MSSAKELHLQQIKAIANAKGAPEDDKKYTVVDVRTKQEYEGGHIPSAINIPVSDFESYLKNPSSDFPKPNDPVNNLVLYCKSGMRTRKAKDAAESHGYKDNLYVYYGGWDEYGQLA</sequence>
<evidence type="ECO:0000313" key="1">
    <source>
        <dbReference type="EMBL" id="KAJ1680079.1"/>
    </source>
</evidence>
<protein>
    <submittedName>
        <fullName evidence="1">Thiosulfate sulfurtransferase rdl2, mitochondrial</fullName>
    </submittedName>
</protein>
<proteinExistence type="predicted"/>
<accession>A0ACC1I1Q7</accession>
<reference evidence="1" key="1">
    <citation type="submission" date="2022-06" db="EMBL/GenBank/DDBJ databases">
        <title>Phylogenomic reconstructions and comparative analyses of Kickxellomycotina fungi.</title>
        <authorList>
            <person name="Reynolds N.K."/>
            <person name="Stajich J.E."/>
            <person name="Barry K."/>
            <person name="Grigoriev I.V."/>
            <person name="Crous P."/>
            <person name="Smith M.E."/>
        </authorList>
    </citation>
    <scope>NUCLEOTIDE SEQUENCE</scope>
    <source>
        <strain evidence="1">RSA 2271</strain>
    </source>
</reference>
<name>A0ACC1I1Q7_9FUNG</name>
<keyword evidence="2" id="KW-1185">Reference proteome</keyword>
<gene>
    <name evidence="1" type="primary">RDL2</name>
    <name evidence="1" type="ORF">EV182_000731</name>
</gene>
<organism evidence="1 2">
    <name type="scientific">Spiromyces aspiralis</name>
    <dbReference type="NCBI Taxonomy" id="68401"/>
    <lineage>
        <taxon>Eukaryota</taxon>
        <taxon>Fungi</taxon>
        <taxon>Fungi incertae sedis</taxon>
        <taxon>Zoopagomycota</taxon>
        <taxon>Kickxellomycotina</taxon>
        <taxon>Kickxellomycetes</taxon>
        <taxon>Kickxellales</taxon>
        <taxon>Kickxellaceae</taxon>
        <taxon>Spiromyces</taxon>
    </lineage>
</organism>
<evidence type="ECO:0000313" key="2">
    <source>
        <dbReference type="Proteomes" id="UP001145114"/>
    </source>
</evidence>
<dbReference type="Proteomes" id="UP001145114">
    <property type="component" value="Unassembled WGS sequence"/>
</dbReference>